<gene>
    <name evidence="2" type="ORF">GLYMA_02G049900</name>
</gene>
<dbReference type="InParanoid" id="K7K6I1"/>
<feature type="transmembrane region" description="Helical" evidence="1">
    <location>
        <begin position="20"/>
        <end position="46"/>
    </location>
</feature>
<sequence>MHSIFSINLLGFSWGLILEYIEVFSFSFLVFKLLLLLLFLLLLLYLNSIVW</sequence>
<keyword evidence="1" id="KW-0812">Transmembrane</keyword>
<organism evidence="2">
    <name type="scientific">Glycine max</name>
    <name type="common">Soybean</name>
    <name type="synonym">Glycine hispida</name>
    <dbReference type="NCBI Taxonomy" id="3847"/>
    <lineage>
        <taxon>Eukaryota</taxon>
        <taxon>Viridiplantae</taxon>
        <taxon>Streptophyta</taxon>
        <taxon>Embryophyta</taxon>
        <taxon>Tracheophyta</taxon>
        <taxon>Spermatophyta</taxon>
        <taxon>Magnoliopsida</taxon>
        <taxon>eudicotyledons</taxon>
        <taxon>Gunneridae</taxon>
        <taxon>Pentapetalae</taxon>
        <taxon>rosids</taxon>
        <taxon>fabids</taxon>
        <taxon>Fabales</taxon>
        <taxon>Fabaceae</taxon>
        <taxon>Papilionoideae</taxon>
        <taxon>50 kb inversion clade</taxon>
        <taxon>NPAAA clade</taxon>
        <taxon>indigoferoid/millettioid clade</taxon>
        <taxon>Phaseoleae</taxon>
        <taxon>Glycine</taxon>
        <taxon>Glycine subgen. Soja</taxon>
    </lineage>
</organism>
<reference evidence="2" key="3">
    <citation type="submission" date="2018-07" db="EMBL/GenBank/DDBJ databases">
        <title>WGS assembly of Glycine max.</title>
        <authorList>
            <person name="Schmutz J."/>
            <person name="Cannon S."/>
            <person name="Schlueter J."/>
            <person name="Ma J."/>
            <person name="Mitros T."/>
            <person name="Nelson W."/>
            <person name="Hyten D."/>
            <person name="Song Q."/>
            <person name="Thelen J."/>
            <person name="Cheng J."/>
            <person name="Xu D."/>
            <person name="Hellsten U."/>
            <person name="May G."/>
            <person name="Yu Y."/>
            <person name="Sakurai T."/>
            <person name="Umezawa T."/>
            <person name="Bhattacharyya M."/>
            <person name="Sandhu D."/>
            <person name="Valliyodan B."/>
            <person name="Lindquist E."/>
            <person name="Peto M."/>
            <person name="Grant D."/>
            <person name="Shu S."/>
            <person name="Goodstein D."/>
            <person name="Barry K."/>
            <person name="Futrell-Griggs M."/>
            <person name="Abernathy B."/>
            <person name="Du J."/>
            <person name="Tian Z."/>
            <person name="Zhu L."/>
            <person name="Gill N."/>
            <person name="Joshi T."/>
            <person name="Libault M."/>
            <person name="Sethuraman A."/>
            <person name="Zhang X."/>
            <person name="Shinozaki K."/>
            <person name="Nguyen H."/>
            <person name="Wing R."/>
            <person name="Cregan P."/>
            <person name="Specht J."/>
            <person name="Grimwood J."/>
            <person name="Rokhsar D."/>
            <person name="Stacey G."/>
            <person name="Shoemaker R."/>
            <person name="Jackson S."/>
        </authorList>
    </citation>
    <scope>NUCLEOTIDE SEQUENCE</scope>
    <source>
        <tissue evidence="2">Callus</tissue>
    </source>
</reference>
<reference evidence="2 3" key="1">
    <citation type="journal article" date="2010" name="Nature">
        <title>Genome sequence of the palaeopolyploid soybean.</title>
        <authorList>
            <person name="Schmutz J."/>
            <person name="Cannon S.B."/>
            <person name="Schlueter J."/>
            <person name="Ma J."/>
            <person name="Mitros T."/>
            <person name="Nelson W."/>
            <person name="Hyten D.L."/>
            <person name="Song Q."/>
            <person name="Thelen J.J."/>
            <person name="Cheng J."/>
            <person name="Xu D."/>
            <person name="Hellsten U."/>
            <person name="May G.D."/>
            <person name="Yu Y."/>
            <person name="Sakurai T."/>
            <person name="Umezawa T."/>
            <person name="Bhattacharyya M.K."/>
            <person name="Sandhu D."/>
            <person name="Valliyodan B."/>
            <person name="Lindquist E."/>
            <person name="Peto M."/>
            <person name="Grant D."/>
            <person name="Shu S."/>
            <person name="Goodstein D."/>
            <person name="Barry K."/>
            <person name="Futrell-Griggs M."/>
            <person name="Abernathy B."/>
            <person name="Du J."/>
            <person name="Tian Z."/>
            <person name="Zhu L."/>
            <person name="Gill N."/>
            <person name="Joshi T."/>
            <person name="Libault M."/>
            <person name="Sethuraman A."/>
            <person name="Zhang X.-C."/>
            <person name="Shinozaki K."/>
            <person name="Nguyen H.T."/>
            <person name="Wing R.A."/>
            <person name="Cregan P."/>
            <person name="Specht J."/>
            <person name="Grimwood J."/>
            <person name="Rokhsar D."/>
            <person name="Stacey G."/>
            <person name="Shoemaker R.C."/>
            <person name="Jackson S.A."/>
        </authorList>
    </citation>
    <scope>NUCLEOTIDE SEQUENCE [LARGE SCALE GENOMIC DNA]</scope>
    <source>
        <strain evidence="3">cv. Williams 82</strain>
        <tissue evidence="2">Callus</tissue>
    </source>
</reference>
<dbReference type="SMR" id="K7K6I1"/>
<evidence type="ECO:0000313" key="3">
    <source>
        <dbReference type="EnsemblPlants" id="KRH69804"/>
    </source>
</evidence>
<dbReference type="PaxDb" id="3847-GLYMA02G05610.1"/>
<dbReference type="Gramene" id="KRH69804">
    <property type="protein sequence ID" value="KRH69804"/>
    <property type="gene ID" value="GLYMA_02G049900"/>
</dbReference>
<keyword evidence="4" id="KW-1185">Reference proteome</keyword>
<keyword evidence="1" id="KW-0472">Membrane</keyword>
<name>K7K6I1_SOYBN</name>
<keyword evidence="1" id="KW-1133">Transmembrane helix</keyword>
<dbReference type="Proteomes" id="UP000008827">
    <property type="component" value="Chromosome 2"/>
</dbReference>
<evidence type="ECO:0000313" key="4">
    <source>
        <dbReference type="Proteomes" id="UP000008827"/>
    </source>
</evidence>
<proteinExistence type="predicted"/>
<dbReference type="EMBL" id="CM000835">
    <property type="protein sequence ID" value="KRH69804.1"/>
    <property type="molecule type" value="Genomic_DNA"/>
</dbReference>
<accession>K7K6I1</accession>
<dbReference type="AlphaFoldDB" id="K7K6I1"/>
<evidence type="ECO:0000313" key="2">
    <source>
        <dbReference type="EMBL" id="KRH69804.1"/>
    </source>
</evidence>
<dbReference type="EnsemblPlants" id="KRH69804">
    <property type="protein sequence ID" value="KRH69804"/>
    <property type="gene ID" value="GLYMA_02G049900"/>
</dbReference>
<reference evidence="3" key="2">
    <citation type="submission" date="2018-02" db="UniProtKB">
        <authorList>
            <consortium name="EnsemblPlants"/>
        </authorList>
    </citation>
    <scope>IDENTIFICATION</scope>
    <source>
        <strain evidence="3">Williams 82</strain>
    </source>
</reference>
<dbReference type="HOGENOM" id="CLU_3110272_0_0_1"/>
<protein>
    <submittedName>
        <fullName evidence="2 3">Uncharacterized protein</fullName>
    </submittedName>
</protein>
<evidence type="ECO:0000256" key="1">
    <source>
        <dbReference type="SAM" id="Phobius"/>
    </source>
</evidence>